<evidence type="ECO:0000259" key="2">
    <source>
        <dbReference type="Pfam" id="PF08327"/>
    </source>
</evidence>
<dbReference type="InterPro" id="IPR013538">
    <property type="entry name" value="ASHA1/2-like_C"/>
</dbReference>
<dbReference type="SUPFAM" id="SSF55961">
    <property type="entry name" value="Bet v1-like"/>
    <property type="match status" value="1"/>
</dbReference>
<name>A0ABS2AED9_9ACTN</name>
<proteinExistence type="inferred from homology"/>
<gene>
    <name evidence="3" type="ORF">JIG36_19535</name>
</gene>
<organism evidence="3 4">
    <name type="scientific">Paractinoplanes ovalisporus</name>
    <dbReference type="NCBI Taxonomy" id="2810368"/>
    <lineage>
        <taxon>Bacteria</taxon>
        <taxon>Bacillati</taxon>
        <taxon>Actinomycetota</taxon>
        <taxon>Actinomycetes</taxon>
        <taxon>Micromonosporales</taxon>
        <taxon>Micromonosporaceae</taxon>
        <taxon>Paractinoplanes</taxon>
    </lineage>
</organism>
<comment type="caution">
    <text evidence="3">The sequence shown here is derived from an EMBL/GenBank/DDBJ whole genome shotgun (WGS) entry which is preliminary data.</text>
</comment>
<dbReference type="Proteomes" id="UP000632138">
    <property type="component" value="Unassembled WGS sequence"/>
</dbReference>
<evidence type="ECO:0000313" key="3">
    <source>
        <dbReference type="EMBL" id="MBM2617753.1"/>
    </source>
</evidence>
<dbReference type="InterPro" id="IPR023393">
    <property type="entry name" value="START-like_dom_sf"/>
</dbReference>
<sequence>MAYDRSAVIKSRVSAPPERVWFALTDAGALTAWYWPASMNPRAFSEPVVGGRFGVDAGEMGFAGEYRELDPPRRLVQSWRWAGDDRDSRVTIELTPSGDGTELLIVHDELDEETAEMYRAGWESCLTRLPAYLAASTPRAESR</sequence>
<comment type="similarity">
    <text evidence="1">Belongs to the AHA1 family.</text>
</comment>
<keyword evidence="4" id="KW-1185">Reference proteome</keyword>
<dbReference type="Gene3D" id="3.30.530.20">
    <property type="match status" value="1"/>
</dbReference>
<protein>
    <submittedName>
        <fullName evidence="3">SRPBCC domain-containing protein</fullName>
    </submittedName>
</protein>
<dbReference type="EMBL" id="JAENHP010000005">
    <property type="protein sequence ID" value="MBM2617753.1"/>
    <property type="molecule type" value="Genomic_DNA"/>
</dbReference>
<dbReference type="RefSeq" id="WP_203377755.1">
    <property type="nucleotide sequence ID" value="NZ_JAENHP010000005.1"/>
</dbReference>
<evidence type="ECO:0000313" key="4">
    <source>
        <dbReference type="Proteomes" id="UP000632138"/>
    </source>
</evidence>
<accession>A0ABS2AED9</accession>
<reference evidence="3 4" key="1">
    <citation type="submission" date="2021-01" db="EMBL/GenBank/DDBJ databases">
        <title>Actinoplanes sp. nov. LDG1-06 isolated from lichen.</title>
        <authorList>
            <person name="Saeng-In P."/>
            <person name="Phongsopitanun W."/>
            <person name="Kanchanasin P."/>
            <person name="Yuki M."/>
            <person name="Kudo T."/>
            <person name="Ohkuma M."/>
            <person name="Tanasupawat S."/>
        </authorList>
    </citation>
    <scope>NUCLEOTIDE SEQUENCE [LARGE SCALE GENOMIC DNA]</scope>
    <source>
        <strain evidence="3 4">LDG1-06</strain>
    </source>
</reference>
<feature type="domain" description="Activator of Hsp90 ATPase homologue 1/2-like C-terminal" evidence="2">
    <location>
        <begin position="15"/>
        <end position="133"/>
    </location>
</feature>
<dbReference type="Pfam" id="PF08327">
    <property type="entry name" value="AHSA1"/>
    <property type="match status" value="1"/>
</dbReference>
<evidence type="ECO:0000256" key="1">
    <source>
        <dbReference type="ARBA" id="ARBA00006817"/>
    </source>
</evidence>
<dbReference type="CDD" id="cd07814">
    <property type="entry name" value="SRPBCC_CalC_Aha1-like"/>
    <property type="match status" value="1"/>
</dbReference>